<dbReference type="PANTHER" id="PTHR18901">
    <property type="entry name" value="2-DEOXYGLUCOSE-6-PHOSPHATE PHOSPHATASE 2"/>
    <property type="match status" value="1"/>
</dbReference>
<reference evidence="1" key="1">
    <citation type="submission" date="2020-05" db="EMBL/GenBank/DDBJ databases">
        <authorList>
            <person name="Chiriac C."/>
            <person name="Salcher M."/>
            <person name="Ghai R."/>
            <person name="Kavagutti S V."/>
        </authorList>
    </citation>
    <scope>NUCLEOTIDE SEQUENCE</scope>
</reference>
<protein>
    <submittedName>
        <fullName evidence="1">Unannotated protein</fullName>
    </submittedName>
</protein>
<accession>A0A6J7G2E4</accession>
<dbReference type="NCBIfam" id="TIGR01509">
    <property type="entry name" value="HAD-SF-IA-v3"/>
    <property type="match status" value="1"/>
</dbReference>
<proteinExistence type="predicted"/>
<evidence type="ECO:0000313" key="1">
    <source>
        <dbReference type="EMBL" id="CAB4902077.1"/>
    </source>
</evidence>
<dbReference type="Gene3D" id="1.10.150.240">
    <property type="entry name" value="Putative phosphatase, domain 2"/>
    <property type="match status" value="1"/>
</dbReference>
<dbReference type="SUPFAM" id="SSF56784">
    <property type="entry name" value="HAD-like"/>
    <property type="match status" value="1"/>
</dbReference>
<dbReference type="Gene3D" id="3.40.50.1000">
    <property type="entry name" value="HAD superfamily/HAD-like"/>
    <property type="match status" value="1"/>
</dbReference>
<dbReference type="CDD" id="cd07505">
    <property type="entry name" value="HAD_BPGM-like"/>
    <property type="match status" value="1"/>
</dbReference>
<dbReference type="Pfam" id="PF13419">
    <property type="entry name" value="HAD_2"/>
    <property type="match status" value="1"/>
</dbReference>
<dbReference type="InterPro" id="IPR036412">
    <property type="entry name" value="HAD-like_sf"/>
</dbReference>
<dbReference type="EMBL" id="CAFBMR010000003">
    <property type="protein sequence ID" value="CAB4902077.1"/>
    <property type="molecule type" value="Genomic_DNA"/>
</dbReference>
<sequence>MAHGYPCGVQPAAILFDMDGTLVDTEHVWLEGEILTMSTLGGTWSAADQAVCLGGPLERVADYMVAKSGTQTPSNVVGSRLIATMETLFRREDPTWQPGARELLTAAHSVGIPTALVSASWRTLMNAVTEAVTREFGFNPFTVTVAGDEVSDTKPHPRPYWQAAAALGVDIDKCVVIEDSPTGVASGQASGAFVIAVPHIAPVGADPRTAVVSSLTEVTLDRINVWITPN</sequence>
<dbReference type="SFLD" id="SFLDS00003">
    <property type="entry name" value="Haloacid_Dehalogenase"/>
    <property type="match status" value="1"/>
</dbReference>
<gene>
    <name evidence="1" type="ORF">UFOPK3610_00188</name>
</gene>
<name>A0A6J7G2E4_9ZZZZ</name>
<dbReference type="PANTHER" id="PTHR18901:SF38">
    <property type="entry name" value="PSEUDOURIDINE-5'-PHOSPHATASE"/>
    <property type="match status" value="1"/>
</dbReference>
<dbReference type="InterPro" id="IPR023214">
    <property type="entry name" value="HAD_sf"/>
</dbReference>
<dbReference type="InterPro" id="IPR023198">
    <property type="entry name" value="PGP-like_dom2"/>
</dbReference>
<dbReference type="InterPro" id="IPR006439">
    <property type="entry name" value="HAD-SF_hydro_IA"/>
</dbReference>
<organism evidence="1">
    <name type="scientific">freshwater metagenome</name>
    <dbReference type="NCBI Taxonomy" id="449393"/>
    <lineage>
        <taxon>unclassified sequences</taxon>
        <taxon>metagenomes</taxon>
        <taxon>ecological metagenomes</taxon>
    </lineage>
</organism>
<dbReference type="InterPro" id="IPR041492">
    <property type="entry name" value="HAD_2"/>
</dbReference>
<dbReference type="AlphaFoldDB" id="A0A6J7G2E4"/>
<dbReference type="SFLD" id="SFLDG01129">
    <property type="entry name" value="C1.5:_HAD__Beta-PGM__Phosphata"/>
    <property type="match status" value="1"/>
</dbReference>